<name>A0AAW2QQP1_9LAMI</name>
<keyword evidence="1" id="KW-0805">Transcription regulation</keyword>
<protein>
    <submittedName>
        <fullName evidence="5">Scarecrow-like protein 14</fullName>
    </submittedName>
</protein>
<dbReference type="AlphaFoldDB" id="A0AAW2QQP1"/>
<comment type="caution">
    <text evidence="3">Lacks conserved residue(s) required for the propagation of feature annotation.</text>
</comment>
<feature type="compositionally biased region" description="Basic and acidic residues" evidence="4">
    <location>
        <begin position="224"/>
        <end position="247"/>
    </location>
</feature>
<dbReference type="Pfam" id="PF03514">
    <property type="entry name" value="GRAS"/>
    <property type="match status" value="2"/>
</dbReference>
<comment type="caution">
    <text evidence="5">The sequence shown here is derived from an EMBL/GenBank/DDBJ whole genome shotgun (WGS) entry which is preliminary data.</text>
</comment>
<comment type="similarity">
    <text evidence="3">Belongs to the GRAS family.</text>
</comment>
<dbReference type="PANTHER" id="PTHR31636">
    <property type="entry name" value="OSJNBA0084A10.13 PROTEIN-RELATED"/>
    <property type="match status" value="1"/>
</dbReference>
<evidence type="ECO:0000256" key="1">
    <source>
        <dbReference type="ARBA" id="ARBA00023015"/>
    </source>
</evidence>
<accession>A0AAW2QQP1</accession>
<sequence length="603" mass="68094">MGTVSGDCRFSGVPGILTDSSQLRSSGDLNDEEAPVAYDYFGGVYEYIKQMLLEEDDLEHRPCMFQDISALQAAEKYFYDALSDKCSAPLNAIMSPQAFAVHNQAVVSSDLSRSASGFAPWSVLDSHVVCGEGLFIGGPSALSCRYDGLEDSTERRFQVLNSGGGVRPSQEICQPSGLESDGAPLLLTGEGRGGQGNLHDRDSRSKKARDRVDQEDEPGFYESPAEKSSSDSDENMKQYRKTTEVKRGRPKGSKKNRKVKEVVDLRSLLTRCAEAVSGFNNKTGEELLKQIRQHSSPYGDANERLAHYFANALEARMTATGSALYTASASRRIPAAELLKSYQTYVTALALHNPGPLLDARGAPRLKITGIDFPQRGFKPAERIEQTGRRLMNYCERFNVPFQYNAIAKRWDDIHIEDLNIERDEMLVVNCLYRLRHVPDESAGVNSPRDAVLKFIKKINPDLFVHGVVNGTYNAPFFATRFREALYHYTSLFDMMEATIPREDPDRLLYEREVFGRDVMNVVACEGSERIERPETYKQWQVRNQRAGFRQLPLNREIMKEIKIKVKRDYHNDFLLDEDSDWMLQGWRGKVMYALSCWTPSLN</sequence>
<evidence type="ECO:0000256" key="2">
    <source>
        <dbReference type="ARBA" id="ARBA00023163"/>
    </source>
</evidence>
<organism evidence="5">
    <name type="scientific">Sesamum angustifolium</name>
    <dbReference type="NCBI Taxonomy" id="2727405"/>
    <lineage>
        <taxon>Eukaryota</taxon>
        <taxon>Viridiplantae</taxon>
        <taxon>Streptophyta</taxon>
        <taxon>Embryophyta</taxon>
        <taxon>Tracheophyta</taxon>
        <taxon>Spermatophyta</taxon>
        <taxon>Magnoliopsida</taxon>
        <taxon>eudicotyledons</taxon>
        <taxon>Gunneridae</taxon>
        <taxon>Pentapetalae</taxon>
        <taxon>asterids</taxon>
        <taxon>lamiids</taxon>
        <taxon>Lamiales</taxon>
        <taxon>Pedaliaceae</taxon>
        <taxon>Sesamum</taxon>
    </lineage>
</organism>
<feature type="region of interest" description="Disordered" evidence="4">
    <location>
        <begin position="160"/>
        <end position="259"/>
    </location>
</feature>
<proteinExistence type="inferred from homology"/>
<evidence type="ECO:0000256" key="4">
    <source>
        <dbReference type="SAM" id="MobiDB-lite"/>
    </source>
</evidence>
<feature type="region of interest" description="Leucine repeat II (LRII)" evidence="3">
    <location>
        <begin position="386"/>
        <end position="418"/>
    </location>
</feature>
<gene>
    <name evidence="5" type="ORF">Sangu_0301700</name>
</gene>
<dbReference type="EMBL" id="JACGWK010000002">
    <property type="protein sequence ID" value="KAL0369836.1"/>
    <property type="molecule type" value="Genomic_DNA"/>
</dbReference>
<evidence type="ECO:0000313" key="5">
    <source>
        <dbReference type="EMBL" id="KAL0369836.1"/>
    </source>
</evidence>
<reference evidence="5" key="2">
    <citation type="journal article" date="2024" name="Plant">
        <title>Genomic evolution and insights into agronomic trait innovations of Sesamum species.</title>
        <authorList>
            <person name="Miao H."/>
            <person name="Wang L."/>
            <person name="Qu L."/>
            <person name="Liu H."/>
            <person name="Sun Y."/>
            <person name="Le M."/>
            <person name="Wang Q."/>
            <person name="Wei S."/>
            <person name="Zheng Y."/>
            <person name="Lin W."/>
            <person name="Duan Y."/>
            <person name="Cao H."/>
            <person name="Xiong S."/>
            <person name="Wang X."/>
            <person name="Wei L."/>
            <person name="Li C."/>
            <person name="Ma Q."/>
            <person name="Ju M."/>
            <person name="Zhao R."/>
            <person name="Li G."/>
            <person name="Mu C."/>
            <person name="Tian Q."/>
            <person name="Mei H."/>
            <person name="Zhang T."/>
            <person name="Gao T."/>
            <person name="Zhang H."/>
        </authorList>
    </citation>
    <scope>NUCLEOTIDE SEQUENCE</scope>
    <source>
        <strain evidence="5">G01</strain>
    </source>
</reference>
<keyword evidence="2" id="KW-0804">Transcription</keyword>
<evidence type="ECO:0000256" key="3">
    <source>
        <dbReference type="PROSITE-ProRule" id="PRU01191"/>
    </source>
</evidence>
<reference evidence="5" key="1">
    <citation type="submission" date="2020-06" db="EMBL/GenBank/DDBJ databases">
        <authorList>
            <person name="Li T."/>
            <person name="Hu X."/>
            <person name="Zhang T."/>
            <person name="Song X."/>
            <person name="Zhang H."/>
            <person name="Dai N."/>
            <person name="Sheng W."/>
            <person name="Hou X."/>
            <person name="Wei L."/>
        </authorList>
    </citation>
    <scope>NUCLEOTIDE SEQUENCE</scope>
    <source>
        <strain evidence="5">G01</strain>
        <tissue evidence="5">Leaf</tissue>
    </source>
</reference>
<dbReference type="PROSITE" id="PS50985">
    <property type="entry name" value="GRAS"/>
    <property type="match status" value="1"/>
</dbReference>
<feature type="region of interest" description="SAW" evidence="3">
    <location>
        <begin position="524"/>
        <end position="599"/>
    </location>
</feature>
<feature type="compositionally biased region" description="Basic residues" evidence="4">
    <location>
        <begin position="248"/>
        <end position="258"/>
    </location>
</feature>
<dbReference type="InterPro" id="IPR005202">
    <property type="entry name" value="TF_GRAS"/>
</dbReference>